<evidence type="ECO:0000313" key="3">
    <source>
        <dbReference type="Proteomes" id="UP000799757"/>
    </source>
</evidence>
<sequence length="227" mass="23345">MPAGRPAPCPLCSGNGILGGQRGTEGRGRRCWPAACIALRRPLRRTALDGQSARLTSGRRAGLRTVVTWTTSCSCNANASAAADVRRRCAARSMGDGPSTNDGGVPRSSGSVNRHTAQQRSSTAQQQTGGGTGSGPVSRARANCRAARGLMLVRLAVCSAYGQSFGPRANHSGGLQQGRLLPQLRSSASSPSRTSPPAALPPLLPSFSVPKKASPPSLKQTLAPAAR</sequence>
<dbReference type="EMBL" id="MU001745">
    <property type="protein sequence ID" value="KAF2800594.1"/>
    <property type="molecule type" value="Genomic_DNA"/>
</dbReference>
<feature type="compositionally biased region" description="Polar residues" evidence="1">
    <location>
        <begin position="98"/>
        <end position="115"/>
    </location>
</feature>
<feature type="compositionally biased region" description="Low complexity" evidence="1">
    <location>
        <begin position="184"/>
        <end position="197"/>
    </location>
</feature>
<proteinExistence type="predicted"/>
<protein>
    <submittedName>
        <fullName evidence="2">Uncharacterized protein</fullName>
    </submittedName>
</protein>
<evidence type="ECO:0000256" key="1">
    <source>
        <dbReference type="SAM" id="MobiDB-lite"/>
    </source>
</evidence>
<keyword evidence="3" id="KW-1185">Reference proteome</keyword>
<organism evidence="2 3">
    <name type="scientific">Melanomma pulvis-pyrius CBS 109.77</name>
    <dbReference type="NCBI Taxonomy" id="1314802"/>
    <lineage>
        <taxon>Eukaryota</taxon>
        <taxon>Fungi</taxon>
        <taxon>Dikarya</taxon>
        <taxon>Ascomycota</taxon>
        <taxon>Pezizomycotina</taxon>
        <taxon>Dothideomycetes</taxon>
        <taxon>Pleosporomycetidae</taxon>
        <taxon>Pleosporales</taxon>
        <taxon>Melanommataceae</taxon>
        <taxon>Melanomma</taxon>
    </lineage>
</organism>
<name>A0A6A6XXX1_9PLEO</name>
<feature type="region of interest" description="Disordered" evidence="1">
    <location>
        <begin position="184"/>
        <end position="227"/>
    </location>
</feature>
<feature type="region of interest" description="Disordered" evidence="1">
    <location>
        <begin position="92"/>
        <end position="140"/>
    </location>
</feature>
<reference evidence="2" key="1">
    <citation type="journal article" date="2020" name="Stud. Mycol.">
        <title>101 Dothideomycetes genomes: a test case for predicting lifestyles and emergence of pathogens.</title>
        <authorList>
            <person name="Haridas S."/>
            <person name="Albert R."/>
            <person name="Binder M."/>
            <person name="Bloem J."/>
            <person name="Labutti K."/>
            <person name="Salamov A."/>
            <person name="Andreopoulos B."/>
            <person name="Baker S."/>
            <person name="Barry K."/>
            <person name="Bills G."/>
            <person name="Bluhm B."/>
            <person name="Cannon C."/>
            <person name="Castanera R."/>
            <person name="Culley D."/>
            <person name="Daum C."/>
            <person name="Ezra D."/>
            <person name="Gonzalez J."/>
            <person name="Henrissat B."/>
            <person name="Kuo A."/>
            <person name="Liang C."/>
            <person name="Lipzen A."/>
            <person name="Lutzoni F."/>
            <person name="Magnuson J."/>
            <person name="Mondo S."/>
            <person name="Nolan M."/>
            <person name="Ohm R."/>
            <person name="Pangilinan J."/>
            <person name="Park H.-J."/>
            <person name="Ramirez L."/>
            <person name="Alfaro M."/>
            <person name="Sun H."/>
            <person name="Tritt A."/>
            <person name="Yoshinaga Y."/>
            <person name="Zwiers L.-H."/>
            <person name="Turgeon B."/>
            <person name="Goodwin S."/>
            <person name="Spatafora J."/>
            <person name="Crous P."/>
            <person name="Grigoriev I."/>
        </authorList>
    </citation>
    <scope>NUCLEOTIDE SEQUENCE</scope>
    <source>
        <strain evidence="2">CBS 109.77</strain>
    </source>
</reference>
<accession>A0A6A6XXX1</accession>
<dbReference type="Proteomes" id="UP000799757">
    <property type="component" value="Unassembled WGS sequence"/>
</dbReference>
<feature type="compositionally biased region" description="Low complexity" evidence="1">
    <location>
        <begin position="116"/>
        <end position="127"/>
    </location>
</feature>
<evidence type="ECO:0000313" key="2">
    <source>
        <dbReference type="EMBL" id="KAF2800594.1"/>
    </source>
</evidence>
<gene>
    <name evidence="2" type="ORF">K505DRAFT_355562</name>
</gene>
<dbReference type="AlphaFoldDB" id="A0A6A6XXX1"/>